<evidence type="ECO:0000313" key="2">
    <source>
        <dbReference type="EMBL" id="KAF6202999.1"/>
    </source>
</evidence>
<feature type="chain" id="PRO_5035778899" evidence="1">
    <location>
        <begin position="21"/>
        <end position="199"/>
    </location>
</feature>
<keyword evidence="3" id="KW-1185">Reference proteome</keyword>
<accession>A0A8S9X3G9</accession>
<proteinExistence type="predicted"/>
<dbReference type="AlphaFoldDB" id="A0A8S9X3G9"/>
<dbReference type="EMBL" id="WIXP02000011">
    <property type="protein sequence ID" value="KAF6202999.1"/>
    <property type="molecule type" value="Genomic_DNA"/>
</dbReference>
<feature type="signal peptide" evidence="1">
    <location>
        <begin position="1"/>
        <end position="20"/>
    </location>
</feature>
<evidence type="ECO:0000256" key="1">
    <source>
        <dbReference type="SAM" id="SignalP"/>
    </source>
</evidence>
<evidence type="ECO:0000313" key="3">
    <source>
        <dbReference type="Proteomes" id="UP000466442"/>
    </source>
</evidence>
<name>A0A8S9X3G9_APOLU</name>
<protein>
    <submittedName>
        <fullName evidence="2">Uncharacterized protein</fullName>
    </submittedName>
</protein>
<organism evidence="2 3">
    <name type="scientific">Apolygus lucorum</name>
    <name type="common">Small green plant bug</name>
    <name type="synonym">Lygocoris lucorum</name>
    <dbReference type="NCBI Taxonomy" id="248454"/>
    <lineage>
        <taxon>Eukaryota</taxon>
        <taxon>Metazoa</taxon>
        <taxon>Ecdysozoa</taxon>
        <taxon>Arthropoda</taxon>
        <taxon>Hexapoda</taxon>
        <taxon>Insecta</taxon>
        <taxon>Pterygota</taxon>
        <taxon>Neoptera</taxon>
        <taxon>Paraneoptera</taxon>
        <taxon>Hemiptera</taxon>
        <taxon>Heteroptera</taxon>
        <taxon>Panheteroptera</taxon>
        <taxon>Cimicomorpha</taxon>
        <taxon>Miridae</taxon>
        <taxon>Mirini</taxon>
        <taxon>Apolygus</taxon>
    </lineage>
</organism>
<dbReference type="Proteomes" id="UP000466442">
    <property type="component" value="Unassembled WGS sequence"/>
</dbReference>
<reference evidence="2" key="1">
    <citation type="journal article" date="2021" name="Mol. Ecol. Resour.">
        <title>Apolygus lucorum genome provides insights into omnivorousness and mesophyll feeding.</title>
        <authorList>
            <person name="Liu Y."/>
            <person name="Liu H."/>
            <person name="Wang H."/>
            <person name="Huang T."/>
            <person name="Liu B."/>
            <person name="Yang B."/>
            <person name="Yin L."/>
            <person name="Li B."/>
            <person name="Zhang Y."/>
            <person name="Zhang S."/>
            <person name="Jiang F."/>
            <person name="Zhang X."/>
            <person name="Ren Y."/>
            <person name="Wang B."/>
            <person name="Wang S."/>
            <person name="Lu Y."/>
            <person name="Wu K."/>
            <person name="Fan W."/>
            <person name="Wang G."/>
        </authorList>
    </citation>
    <scope>NUCLEOTIDE SEQUENCE</scope>
    <source>
        <strain evidence="2">12Hb</strain>
    </source>
</reference>
<keyword evidence="1" id="KW-0732">Signal</keyword>
<comment type="caution">
    <text evidence="2">The sequence shown here is derived from an EMBL/GenBank/DDBJ whole genome shotgun (WGS) entry which is preliminary data.</text>
</comment>
<gene>
    <name evidence="2" type="ORF">GE061_003411</name>
</gene>
<sequence>MVLILMLFFALSVVVSQIDGESYCPLTPPLVSNNCRGPEVKDLLDTLDSAMERSEAIMKELQKIMSYTEKAKKGTSLIKKSDGEDAQKEIAYFTDLTQRRGYQTKNENEGTSLNIPPSNDGDVPFQMTALKHLRELNEKRMANLKEYSKCLKNVIEKAAKQQRMKLEAFYSQIKERTQKFKNIIEKCYQNGQRCTAKHD</sequence>